<evidence type="ECO:0000256" key="1">
    <source>
        <dbReference type="ARBA" id="ARBA00009437"/>
    </source>
</evidence>
<keyword evidence="4" id="KW-0804">Transcription</keyword>
<sequence length="311" mass="35389">MDTRYLQTFREVAKWQSFTRAAEVLGYAQSSITVQIQNLETEFGVSLFERWGRKIRLTHAGEVLLDYTEQMLALLDEAKGQLSEHAQLAGTLSVGTVESLAAFYLPPYVQKFRQEHPQMRVLLHPGICHELRQGVKEGTYDFAFILDKWQENADLITVNLGEEELVVVSSPDHRLSKLEQVEATDFSGENWIFTEAGCSYRSLLESVLREAGSTVHSALEFGSMEAIKQCVAHDLGIALIPKIAVKDEVKSGKLAILSFFHPDIRVFRQLIYHQKKWMPQALRFFLELLKKGGLDFDPKARLASVQSDWRE</sequence>
<accession>A0A3M8CL94</accession>
<reference evidence="6 7" key="1">
    <citation type="submission" date="2018-10" db="EMBL/GenBank/DDBJ databases">
        <title>Phylogenomics of Brevibacillus.</title>
        <authorList>
            <person name="Dunlap C."/>
        </authorList>
    </citation>
    <scope>NUCLEOTIDE SEQUENCE [LARGE SCALE GENOMIC DNA]</scope>
    <source>
        <strain evidence="6 7">JCM 12215</strain>
    </source>
</reference>
<dbReference type="PANTHER" id="PTHR30126">
    <property type="entry name" value="HTH-TYPE TRANSCRIPTIONAL REGULATOR"/>
    <property type="match status" value="1"/>
</dbReference>
<dbReference type="EMBL" id="RHHR01000008">
    <property type="protein sequence ID" value="RNB76057.1"/>
    <property type="molecule type" value="Genomic_DNA"/>
</dbReference>
<dbReference type="OrthoDB" id="9803735at2"/>
<keyword evidence="2" id="KW-0805">Transcription regulation</keyword>
<dbReference type="Pfam" id="PF03466">
    <property type="entry name" value="LysR_substrate"/>
    <property type="match status" value="1"/>
</dbReference>
<dbReference type="Gene3D" id="3.40.190.10">
    <property type="entry name" value="Periplasmic binding protein-like II"/>
    <property type="match status" value="2"/>
</dbReference>
<gene>
    <name evidence="6" type="ORF">EDM52_03840</name>
</gene>
<dbReference type="FunFam" id="1.10.10.10:FF:000001">
    <property type="entry name" value="LysR family transcriptional regulator"/>
    <property type="match status" value="1"/>
</dbReference>
<dbReference type="PANTHER" id="PTHR30126:SF100">
    <property type="entry name" value="LYSR-FAMILY TRANSCRIPTIONAL REGULATOR"/>
    <property type="match status" value="1"/>
</dbReference>
<protein>
    <submittedName>
        <fullName evidence="6">LysR family transcriptional regulator</fullName>
    </submittedName>
</protein>
<dbReference type="InterPro" id="IPR036390">
    <property type="entry name" value="WH_DNA-bd_sf"/>
</dbReference>
<dbReference type="InterPro" id="IPR005119">
    <property type="entry name" value="LysR_subst-bd"/>
</dbReference>
<dbReference type="CDD" id="cd05466">
    <property type="entry name" value="PBP2_LTTR_substrate"/>
    <property type="match status" value="1"/>
</dbReference>
<comment type="similarity">
    <text evidence="1">Belongs to the LysR transcriptional regulatory family.</text>
</comment>
<name>A0A3M8CL94_9BACL</name>
<dbReference type="AlphaFoldDB" id="A0A3M8CL94"/>
<evidence type="ECO:0000259" key="5">
    <source>
        <dbReference type="PROSITE" id="PS50931"/>
    </source>
</evidence>
<dbReference type="GO" id="GO:0000976">
    <property type="term" value="F:transcription cis-regulatory region binding"/>
    <property type="evidence" value="ECO:0007669"/>
    <property type="project" value="TreeGrafter"/>
</dbReference>
<evidence type="ECO:0000313" key="6">
    <source>
        <dbReference type="EMBL" id="RNB76057.1"/>
    </source>
</evidence>
<organism evidence="6 7">
    <name type="scientific">Brevibacillus invocatus</name>
    <dbReference type="NCBI Taxonomy" id="173959"/>
    <lineage>
        <taxon>Bacteria</taxon>
        <taxon>Bacillati</taxon>
        <taxon>Bacillota</taxon>
        <taxon>Bacilli</taxon>
        <taxon>Bacillales</taxon>
        <taxon>Paenibacillaceae</taxon>
        <taxon>Brevibacillus</taxon>
    </lineage>
</organism>
<feature type="domain" description="HTH lysR-type" evidence="5">
    <location>
        <begin position="1"/>
        <end position="58"/>
    </location>
</feature>
<dbReference type="PRINTS" id="PR00039">
    <property type="entry name" value="HTHLYSR"/>
</dbReference>
<keyword evidence="3" id="KW-0238">DNA-binding</keyword>
<dbReference type="PROSITE" id="PS50931">
    <property type="entry name" value="HTH_LYSR"/>
    <property type="match status" value="1"/>
</dbReference>
<evidence type="ECO:0000256" key="4">
    <source>
        <dbReference type="ARBA" id="ARBA00023163"/>
    </source>
</evidence>
<dbReference type="Gene3D" id="1.10.10.10">
    <property type="entry name" value="Winged helix-like DNA-binding domain superfamily/Winged helix DNA-binding domain"/>
    <property type="match status" value="1"/>
</dbReference>
<evidence type="ECO:0000256" key="3">
    <source>
        <dbReference type="ARBA" id="ARBA00023125"/>
    </source>
</evidence>
<proteinExistence type="inferred from homology"/>
<dbReference type="InterPro" id="IPR036388">
    <property type="entry name" value="WH-like_DNA-bd_sf"/>
</dbReference>
<dbReference type="RefSeq" id="WP_122907683.1">
    <property type="nucleotide sequence ID" value="NZ_CBCSBE010000002.1"/>
</dbReference>
<evidence type="ECO:0000313" key="7">
    <source>
        <dbReference type="Proteomes" id="UP000282028"/>
    </source>
</evidence>
<dbReference type="Proteomes" id="UP000282028">
    <property type="component" value="Unassembled WGS sequence"/>
</dbReference>
<dbReference type="SUPFAM" id="SSF46785">
    <property type="entry name" value="Winged helix' DNA-binding domain"/>
    <property type="match status" value="1"/>
</dbReference>
<dbReference type="GO" id="GO:0003700">
    <property type="term" value="F:DNA-binding transcription factor activity"/>
    <property type="evidence" value="ECO:0007669"/>
    <property type="project" value="InterPro"/>
</dbReference>
<dbReference type="SUPFAM" id="SSF53850">
    <property type="entry name" value="Periplasmic binding protein-like II"/>
    <property type="match status" value="1"/>
</dbReference>
<keyword evidence="7" id="KW-1185">Reference proteome</keyword>
<evidence type="ECO:0000256" key="2">
    <source>
        <dbReference type="ARBA" id="ARBA00023015"/>
    </source>
</evidence>
<dbReference type="InterPro" id="IPR000847">
    <property type="entry name" value="LysR_HTH_N"/>
</dbReference>
<dbReference type="Pfam" id="PF00126">
    <property type="entry name" value="HTH_1"/>
    <property type="match status" value="1"/>
</dbReference>
<comment type="caution">
    <text evidence="6">The sequence shown here is derived from an EMBL/GenBank/DDBJ whole genome shotgun (WGS) entry which is preliminary data.</text>
</comment>